<dbReference type="RefSeq" id="WP_283210909.1">
    <property type="nucleotide sequence ID" value="NZ_JASGBI010000001.1"/>
</dbReference>
<name>A0ABT6XB65_9GAMM</name>
<dbReference type="EMBL" id="JASGBI010000001">
    <property type="protein sequence ID" value="MDI9237383.1"/>
    <property type="molecule type" value="Genomic_DNA"/>
</dbReference>
<feature type="signal peptide" evidence="1">
    <location>
        <begin position="1"/>
        <end position="26"/>
    </location>
</feature>
<feature type="chain" id="PRO_5047492160" description="DUF4124 domain-containing protein" evidence="1">
    <location>
        <begin position="27"/>
        <end position="190"/>
    </location>
</feature>
<evidence type="ECO:0000256" key="1">
    <source>
        <dbReference type="SAM" id="SignalP"/>
    </source>
</evidence>
<evidence type="ECO:0008006" key="4">
    <source>
        <dbReference type="Google" id="ProtNLM"/>
    </source>
</evidence>
<sequence>MSELCRFLIVSCAGALALAWGPSCMAQVQHCVTPDGMQVFTDRGCAEIGAVEQAPARPALSTPQKARAGGCARSVDDLLFEITGAFGAHDANRLANVYHWAGMGGDAAYDVMARLDAMVQRPLLDLVPVMPEAPAETEPAVATLDEAGAAPSKPAIPVGLRVEQTLANGITPSRTVFGLQKHFGCWWIKG</sequence>
<dbReference type="Proteomes" id="UP001321580">
    <property type="component" value="Unassembled WGS sequence"/>
</dbReference>
<proteinExistence type="predicted"/>
<keyword evidence="3" id="KW-1185">Reference proteome</keyword>
<accession>A0ABT6XB65</accession>
<gene>
    <name evidence="2" type="ORF">QLQ15_00460</name>
</gene>
<evidence type="ECO:0000313" key="3">
    <source>
        <dbReference type="Proteomes" id="UP001321580"/>
    </source>
</evidence>
<comment type="caution">
    <text evidence="2">The sequence shown here is derived from an EMBL/GenBank/DDBJ whole genome shotgun (WGS) entry which is preliminary data.</text>
</comment>
<protein>
    <recommendedName>
        <fullName evidence="4">DUF4124 domain-containing protein</fullName>
    </recommendedName>
</protein>
<evidence type="ECO:0000313" key="2">
    <source>
        <dbReference type="EMBL" id="MDI9237383.1"/>
    </source>
</evidence>
<keyword evidence="1" id="KW-0732">Signal</keyword>
<organism evidence="2 3">
    <name type="scientific">Lysobacter stagni</name>
    <dbReference type="NCBI Taxonomy" id="3045172"/>
    <lineage>
        <taxon>Bacteria</taxon>
        <taxon>Pseudomonadati</taxon>
        <taxon>Pseudomonadota</taxon>
        <taxon>Gammaproteobacteria</taxon>
        <taxon>Lysobacterales</taxon>
        <taxon>Lysobacteraceae</taxon>
        <taxon>Lysobacter</taxon>
    </lineage>
</organism>
<reference evidence="2 3" key="1">
    <citation type="submission" date="2023-05" db="EMBL/GenBank/DDBJ databases">
        <title>Lysobacter sp. strain LF1 Genome sequencing and assembly.</title>
        <authorList>
            <person name="Jung Y."/>
        </authorList>
    </citation>
    <scope>NUCLEOTIDE SEQUENCE [LARGE SCALE GENOMIC DNA]</scope>
    <source>
        <strain evidence="2 3">LF1</strain>
    </source>
</reference>